<dbReference type="RefSeq" id="WP_129622185.1">
    <property type="nucleotide sequence ID" value="NZ_LR215024.1"/>
</dbReference>
<dbReference type="KEGG" id="mgly:NCTC10194_00677"/>
<dbReference type="InterPro" id="IPR004193">
    <property type="entry name" value="Glyco_hydro_13_N"/>
</dbReference>
<evidence type="ECO:0000313" key="4">
    <source>
        <dbReference type="Proteomes" id="UP000290815"/>
    </source>
</evidence>
<proteinExistence type="inferred from homology"/>
<sequence>MKLKYQNKDFFKKFDNEYAYKKGQLGIFYKGDHIFARLWQPLAENVELLIFAKDDQDRLIKTLQMSKKDTIWEVKISKDFDEFYYQFKVTQDGKTNVVLDPYAYSMAPFNWEGQEVNVGKGAFVDFDSPKAGKMPREVNLKTNYGVDPIVYELHTRDFTSLLNPKQFKSRLGTFNAMLEHKVFKYLKSLGVTHLQLLPLQSTYTVNEFDLRILQKGDGEGWLTNYNWGYDPHNYFTLNGIYSSDPSKPYARIKEFRKFVDEAHKNNIGVIVDVVYNHMFTNRIYDDIIDGYYYRDNAVTRPVSYPPLADERYMARRIIVDSLKMYVEKFDVDGFRFDLSCFLHKETIDEIDKELRKIKPNIVLHGEAWAYTDLNTEQKEAYIKGSLDNNLQFGYFSDTLRDAIKGFDMHGGGKGLIASYDKNLLERYIVTVTGGLKTYNYNFLEKVSEYDAYTSDPRVNLSYASCHDGSTLWDKINFSTEKLSFIERLERYRQGLLMTTTTMGRQFMLAGTELLQTKPYDKTGVQTNDMHKSNYRDNFGEHPDDNKYEWNSYKTTDYVNGLKWKHLENENVQKYIFEFVQKLNKWRNKTRFFRLDNLADIEKALTWRKVDFGKGILIFELNVDNKTIQVIHNFGNSKFKYDIKGKKILFNSKINQTNLNYVYDHTSMILELKNKKGASND</sequence>
<gene>
    <name evidence="3" type="primary">amyX</name>
    <name evidence="3" type="ORF">NCTC10194_00677</name>
</gene>
<dbReference type="SMART" id="SM00642">
    <property type="entry name" value="Aamy"/>
    <property type="match status" value="1"/>
</dbReference>
<dbReference type="Gene3D" id="2.60.40.10">
    <property type="entry name" value="Immunoglobulins"/>
    <property type="match status" value="1"/>
</dbReference>
<dbReference type="InterPro" id="IPR013783">
    <property type="entry name" value="Ig-like_fold"/>
</dbReference>
<dbReference type="Proteomes" id="UP000290815">
    <property type="component" value="Chromosome"/>
</dbReference>
<dbReference type="GO" id="GO:0051060">
    <property type="term" value="F:pullulanase activity"/>
    <property type="evidence" value="ECO:0007669"/>
    <property type="project" value="UniProtKB-EC"/>
</dbReference>
<dbReference type="EC" id="3.2.1.41" evidence="3"/>
<dbReference type="Pfam" id="PF02922">
    <property type="entry name" value="CBM_48"/>
    <property type="match status" value="1"/>
</dbReference>
<dbReference type="GO" id="GO:0005975">
    <property type="term" value="P:carbohydrate metabolic process"/>
    <property type="evidence" value="ECO:0007669"/>
    <property type="project" value="InterPro"/>
</dbReference>
<evidence type="ECO:0000256" key="1">
    <source>
        <dbReference type="ARBA" id="ARBA00008061"/>
    </source>
</evidence>
<dbReference type="Gene3D" id="3.20.20.80">
    <property type="entry name" value="Glycosidases"/>
    <property type="match status" value="1"/>
</dbReference>
<evidence type="ECO:0000313" key="3">
    <source>
        <dbReference type="EMBL" id="VEU71083.1"/>
    </source>
</evidence>
<dbReference type="AlphaFoldDB" id="A0A449AWH3"/>
<dbReference type="InterPro" id="IPR006047">
    <property type="entry name" value="GH13_cat_dom"/>
</dbReference>
<comment type="similarity">
    <text evidence="1">Belongs to the glycosyl hydrolase 13 family.</text>
</comment>
<dbReference type="EMBL" id="LR215024">
    <property type="protein sequence ID" value="VEU71083.1"/>
    <property type="molecule type" value="Genomic_DNA"/>
</dbReference>
<keyword evidence="4" id="KW-1185">Reference proteome</keyword>
<dbReference type="CDD" id="cd02860">
    <property type="entry name" value="E_set_Pullulanase"/>
    <property type="match status" value="1"/>
</dbReference>
<name>A0A449AWH3_9BACT</name>
<dbReference type="InterPro" id="IPR014756">
    <property type="entry name" value="Ig_E-set"/>
</dbReference>
<keyword evidence="3" id="KW-0378">Hydrolase</keyword>
<accession>A0A449AWH3</accession>
<reference evidence="3 4" key="1">
    <citation type="submission" date="2019-01" db="EMBL/GenBank/DDBJ databases">
        <authorList>
            <consortium name="Pathogen Informatics"/>
        </authorList>
    </citation>
    <scope>NUCLEOTIDE SEQUENCE [LARGE SCALE GENOMIC DNA]</scope>
    <source>
        <strain evidence="3 4">NCTC10194</strain>
    </source>
</reference>
<dbReference type="CDD" id="cd11341">
    <property type="entry name" value="AmyAc_Pullulanase_LD-like"/>
    <property type="match status" value="1"/>
</dbReference>
<organism evidence="3 4">
    <name type="scientific">Mycoplasmopsis glycophila</name>
    <dbReference type="NCBI Taxonomy" id="171285"/>
    <lineage>
        <taxon>Bacteria</taxon>
        <taxon>Bacillati</taxon>
        <taxon>Mycoplasmatota</taxon>
        <taxon>Mycoplasmoidales</taxon>
        <taxon>Metamycoplasmataceae</taxon>
        <taxon>Mycoplasmopsis</taxon>
    </lineage>
</organism>
<dbReference type="Pfam" id="PF00128">
    <property type="entry name" value="Alpha-amylase"/>
    <property type="match status" value="1"/>
</dbReference>
<dbReference type="SUPFAM" id="SSF81296">
    <property type="entry name" value="E set domains"/>
    <property type="match status" value="1"/>
</dbReference>
<evidence type="ECO:0000259" key="2">
    <source>
        <dbReference type="SMART" id="SM00642"/>
    </source>
</evidence>
<dbReference type="SUPFAM" id="SSF51445">
    <property type="entry name" value="(Trans)glycosidases"/>
    <property type="match status" value="1"/>
</dbReference>
<dbReference type="InterPro" id="IPR017853">
    <property type="entry name" value="GH"/>
</dbReference>
<feature type="domain" description="Glycosyl hydrolase family 13 catalytic" evidence="2">
    <location>
        <begin position="161"/>
        <end position="562"/>
    </location>
</feature>
<dbReference type="PANTHER" id="PTHR43002">
    <property type="entry name" value="GLYCOGEN DEBRANCHING ENZYME"/>
    <property type="match status" value="1"/>
</dbReference>
<keyword evidence="3" id="KW-0326">Glycosidase</keyword>
<protein>
    <submittedName>
        <fullName evidence="3">Pullulanase</fullName>
        <ecNumber evidence="3">3.2.1.41</ecNumber>
    </submittedName>
</protein>